<evidence type="ECO:0000313" key="7">
    <source>
        <dbReference type="EMBL" id="KAL3061272.1"/>
    </source>
</evidence>
<keyword evidence="8" id="KW-1185">Reference proteome</keyword>
<protein>
    <recommendedName>
        <fullName evidence="9">Spexin</fullName>
    </recommendedName>
</protein>
<reference evidence="7 8" key="2">
    <citation type="journal article" date="2024" name="G3 (Bethesda)">
        <title>The genome of the cryopelagic Antarctic bald notothen, Trematomus borchgrevinki.</title>
        <authorList>
            <person name="Rayamajhi N."/>
            <person name="Rivera-Colon A.G."/>
            <person name="Minhas B.F."/>
            <person name="Cheng C.C."/>
            <person name="Catchen J.M."/>
        </authorList>
    </citation>
    <scope>NUCLEOTIDE SEQUENCE [LARGE SCALE GENOMIC DNA]</scope>
    <source>
        <strain evidence="7">AGRC-2024</strain>
    </source>
</reference>
<dbReference type="InterPro" id="IPR028126">
    <property type="entry name" value="Spexin"/>
</dbReference>
<dbReference type="AlphaFoldDB" id="A0ABD2H4L1"/>
<dbReference type="PANTHER" id="PTHR28590:SF1">
    <property type="entry name" value="SPEXIN"/>
    <property type="match status" value="1"/>
</dbReference>
<evidence type="ECO:0000313" key="8">
    <source>
        <dbReference type="Proteomes" id="UP001619887"/>
    </source>
</evidence>
<accession>A0ABD2H4L1</accession>
<evidence type="ECO:0000256" key="2">
    <source>
        <dbReference type="ARBA" id="ARBA00006687"/>
    </source>
</evidence>
<keyword evidence="3" id="KW-0964">Secreted</keyword>
<feature type="chain" id="PRO_5044797004" description="Spexin" evidence="6">
    <location>
        <begin position="19"/>
        <end position="98"/>
    </location>
</feature>
<dbReference type="GO" id="GO:0005576">
    <property type="term" value="C:extracellular region"/>
    <property type="evidence" value="ECO:0007669"/>
    <property type="project" value="UniProtKB-SubCell"/>
</dbReference>
<evidence type="ECO:0000256" key="1">
    <source>
        <dbReference type="ARBA" id="ARBA00004613"/>
    </source>
</evidence>
<dbReference type="EMBL" id="JBIYXZ010002072">
    <property type="protein sequence ID" value="KAL3061272.1"/>
    <property type="molecule type" value="Genomic_DNA"/>
</dbReference>
<dbReference type="Pfam" id="PF15171">
    <property type="entry name" value="Spexin"/>
    <property type="match status" value="1"/>
</dbReference>
<feature type="signal peptide" evidence="6">
    <location>
        <begin position="1"/>
        <end position="18"/>
    </location>
</feature>
<evidence type="ECO:0008006" key="9">
    <source>
        <dbReference type="Google" id="ProtNLM"/>
    </source>
</evidence>
<reference evidence="7 8" key="1">
    <citation type="journal article" date="2022" name="G3 (Bethesda)">
        <title>Evaluating Illumina-, Nanopore-, and PacBio-based genome assembly strategies with the bald notothen, Trematomus borchgrevinki.</title>
        <authorList>
            <person name="Rayamajhi N."/>
            <person name="Cheng C.C."/>
            <person name="Catchen J.M."/>
        </authorList>
    </citation>
    <scope>NUCLEOTIDE SEQUENCE [LARGE SCALE GENOMIC DNA]</scope>
    <source>
        <strain evidence="7">AGRC-2024</strain>
    </source>
</reference>
<sequence length="98" mass="10947">MSLIVTLLVVTLAAQCWTSPQQRNWTPQAILYLTGAQGHRSVLQRPSREEGDTLHSVTHRDGPGLNLSSLFLELLLRAVDEGNPDNYPNEQQLNLNDL</sequence>
<dbReference type="PANTHER" id="PTHR28590">
    <property type="entry name" value="SPEXIN"/>
    <property type="match status" value="1"/>
</dbReference>
<comment type="caution">
    <text evidence="7">The sequence shown here is derived from an EMBL/GenBank/DDBJ whole genome shotgun (WGS) entry which is preliminary data.</text>
</comment>
<comment type="subcellular location">
    <subcellularLocation>
        <location evidence="1">Secreted</location>
    </subcellularLocation>
</comment>
<organism evidence="7 8">
    <name type="scientific">Pagothenia borchgrevinki</name>
    <name type="common">Bald rockcod</name>
    <name type="synonym">Trematomus borchgrevinki</name>
    <dbReference type="NCBI Taxonomy" id="8213"/>
    <lineage>
        <taxon>Eukaryota</taxon>
        <taxon>Metazoa</taxon>
        <taxon>Chordata</taxon>
        <taxon>Craniata</taxon>
        <taxon>Vertebrata</taxon>
        <taxon>Euteleostomi</taxon>
        <taxon>Actinopterygii</taxon>
        <taxon>Neopterygii</taxon>
        <taxon>Teleostei</taxon>
        <taxon>Neoteleostei</taxon>
        <taxon>Acanthomorphata</taxon>
        <taxon>Eupercaria</taxon>
        <taxon>Perciformes</taxon>
        <taxon>Notothenioidei</taxon>
        <taxon>Nototheniidae</taxon>
        <taxon>Pagothenia</taxon>
    </lineage>
</organism>
<name>A0ABD2H4L1_PAGBO</name>
<keyword evidence="5 6" id="KW-0732">Signal</keyword>
<evidence type="ECO:0000256" key="4">
    <source>
        <dbReference type="ARBA" id="ARBA00022702"/>
    </source>
</evidence>
<evidence type="ECO:0000256" key="3">
    <source>
        <dbReference type="ARBA" id="ARBA00022525"/>
    </source>
</evidence>
<evidence type="ECO:0000256" key="6">
    <source>
        <dbReference type="SAM" id="SignalP"/>
    </source>
</evidence>
<dbReference type="GO" id="GO:0005179">
    <property type="term" value="F:hormone activity"/>
    <property type="evidence" value="ECO:0007669"/>
    <property type="project" value="UniProtKB-KW"/>
</dbReference>
<gene>
    <name evidence="7" type="ORF">OYC64_009457</name>
</gene>
<dbReference type="Proteomes" id="UP001619887">
    <property type="component" value="Unassembled WGS sequence"/>
</dbReference>
<comment type="similarity">
    <text evidence="2">Belongs to the spexin family.</text>
</comment>
<keyword evidence="4" id="KW-0372">Hormone</keyword>
<proteinExistence type="inferred from homology"/>
<evidence type="ECO:0000256" key="5">
    <source>
        <dbReference type="ARBA" id="ARBA00022729"/>
    </source>
</evidence>